<keyword evidence="1" id="KW-0175">Coiled coil</keyword>
<keyword evidence="3" id="KW-1185">Reference proteome</keyword>
<evidence type="ECO:0000313" key="2">
    <source>
        <dbReference type="EMBL" id="CAK3779144.1"/>
    </source>
</evidence>
<reference evidence="2" key="1">
    <citation type="submission" date="2023-11" db="EMBL/GenBank/DDBJ databases">
        <authorList>
            <person name="Alioto T."/>
            <person name="Alioto T."/>
            <person name="Gomez Garrido J."/>
        </authorList>
    </citation>
    <scope>NUCLEOTIDE SEQUENCE</scope>
</reference>
<name>A0AAI8VVC9_9PEZI</name>
<gene>
    <name evidence="2" type="ORF">LECACI_7A000543</name>
</gene>
<evidence type="ECO:0008006" key="4">
    <source>
        <dbReference type="Google" id="ProtNLM"/>
    </source>
</evidence>
<protein>
    <recommendedName>
        <fullName evidence="4">F-box domain-containing protein</fullName>
    </recommendedName>
</protein>
<accession>A0AAI8VVC9</accession>
<comment type="caution">
    <text evidence="2">The sequence shown here is derived from an EMBL/GenBank/DDBJ whole genome shotgun (WGS) entry which is preliminary data.</text>
</comment>
<sequence length="411" mass="46964">MPELLDIAVELVESIIDHLDPLDVSNFRLVSRAADDYAARAFKGIFLPSCRVLLCDPVNLHRTLALARHPKFGPCIRILFIFINYVSIPEKWGERVDEHGTSPKERGESPTSFEKKFMETQQRLIMTGDDEKALVHIFSALKVHGKLRGIGLNDATTDGEDCPPPVRMCKILDECEERVFVPDADDDRPFRIVMDSLAHTGLPIHNLRMFCNTWGLPMPLINGSEEKLRTMKKALHHTETLALRIADWEEADQLDGGHFSSPCIRTVAALPQLRVLQLFVEPNSCLHRSGLYSGRDLCECRPMHELFEAVMPNLEILMLNNSIIDFEELKKFVKRQPALRILELNGVLVRGFNVEELLEIQERYRVTDDMNEEETKQQVERKKQAMENKTTKFREEIGVVGSTDVLFSLTF</sequence>
<dbReference type="AlphaFoldDB" id="A0AAI8VVC9"/>
<dbReference type="EMBL" id="CAVMBE010000002">
    <property type="protein sequence ID" value="CAK3779144.1"/>
    <property type="molecule type" value="Genomic_DNA"/>
</dbReference>
<dbReference type="Proteomes" id="UP001296104">
    <property type="component" value="Unassembled WGS sequence"/>
</dbReference>
<evidence type="ECO:0000313" key="3">
    <source>
        <dbReference type="Proteomes" id="UP001296104"/>
    </source>
</evidence>
<feature type="coiled-coil region" evidence="1">
    <location>
        <begin position="369"/>
        <end position="396"/>
    </location>
</feature>
<proteinExistence type="predicted"/>
<evidence type="ECO:0000256" key="1">
    <source>
        <dbReference type="SAM" id="Coils"/>
    </source>
</evidence>
<organism evidence="2 3">
    <name type="scientific">Lecanosticta acicola</name>
    <dbReference type="NCBI Taxonomy" id="111012"/>
    <lineage>
        <taxon>Eukaryota</taxon>
        <taxon>Fungi</taxon>
        <taxon>Dikarya</taxon>
        <taxon>Ascomycota</taxon>
        <taxon>Pezizomycotina</taxon>
        <taxon>Dothideomycetes</taxon>
        <taxon>Dothideomycetidae</taxon>
        <taxon>Mycosphaerellales</taxon>
        <taxon>Mycosphaerellaceae</taxon>
        <taxon>Lecanosticta</taxon>
    </lineage>
</organism>